<feature type="compositionally biased region" description="Basic and acidic residues" evidence="1">
    <location>
        <begin position="226"/>
        <end position="238"/>
    </location>
</feature>
<dbReference type="GeneID" id="98126990"/>
<keyword evidence="4" id="KW-1185">Reference proteome</keyword>
<keyword evidence="2" id="KW-0472">Membrane</keyword>
<feature type="compositionally biased region" description="Low complexity" evidence="1">
    <location>
        <begin position="342"/>
        <end position="370"/>
    </location>
</feature>
<name>A0ABR4D7M1_9PEZI</name>
<feature type="compositionally biased region" description="Pro residues" evidence="1">
    <location>
        <begin position="314"/>
        <end position="323"/>
    </location>
</feature>
<feature type="compositionally biased region" description="Basic and acidic residues" evidence="1">
    <location>
        <begin position="375"/>
        <end position="388"/>
    </location>
</feature>
<sequence>MRPTLGYAAFGCALGLANANALPQDTLYSKAALPRYTGNVAIFAKPAAPAVTEPPPVDGVRRRLLNPRQTRDVCGYVNADTDSEIYCPEGYTCYFDAVRRHGLCCSTSDISCPVPTVCMDFTESEAWSSTTGVALWCASTSSPLCVPYVFQDADHLGYTWWGCDSVEATRVVWAAATNPPPPDPSPASDSAPVGAIVGGVVGGVALLAAVALAAWCIMHRKKKKAAAREREEKHRHGELPQQRPRAQDPAFLPDAAASPGAAAAAYNQRPSIAKSPGTPGPSPTFGYVPSSPGGGVEHHEFFAPAGLGVAGGPRSPPPWPPAQASPGYQWPQQPPYPPPPDQQGYGFQQSQSQSQHQPQPQHQPQHQPQPTAELSAEKDGGEARELPA</sequence>
<dbReference type="EMBL" id="JAZGUE010000005">
    <property type="protein sequence ID" value="KAL2266363.1"/>
    <property type="molecule type" value="Genomic_DNA"/>
</dbReference>
<protein>
    <submittedName>
        <fullName evidence="3">Uncharacterized protein</fullName>
    </submittedName>
</protein>
<dbReference type="Proteomes" id="UP001600064">
    <property type="component" value="Unassembled WGS sequence"/>
</dbReference>
<feature type="region of interest" description="Disordered" evidence="1">
    <location>
        <begin position="226"/>
        <end position="388"/>
    </location>
</feature>
<comment type="caution">
    <text evidence="3">The sequence shown here is derived from an EMBL/GenBank/DDBJ whole genome shotgun (WGS) entry which is preliminary data.</text>
</comment>
<gene>
    <name evidence="3" type="ORF">VTJ83DRAFT_5715</name>
</gene>
<feature type="compositionally biased region" description="Pro residues" evidence="1">
    <location>
        <begin position="332"/>
        <end position="341"/>
    </location>
</feature>
<feature type="compositionally biased region" description="Low complexity" evidence="1">
    <location>
        <begin position="255"/>
        <end position="265"/>
    </location>
</feature>
<evidence type="ECO:0000313" key="4">
    <source>
        <dbReference type="Proteomes" id="UP001600064"/>
    </source>
</evidence>
<keyword evidence="2" id="KW-0812">Transmembrane</keyword>
<evidence type="ECO:0000256" key="2">
    <source>
        <dbReference type="SAM" id="Phobius"/>
    </source>
</evidence>
<proteinExistence type="predicted"/>
<feature type="transmembrane region" description="Helical" evidence="2">
    <location>
        <begin position="193"/>
        <end position="218"/>
    </location>
</feature>
<accession>A0ABR4D7M1</accession>
<evidence type="ECO:0000313" key="3">
    <source>
        <dbReference type="EMBL" id="KAL2266363.1"/>
    </source>
</evidence>
<dbReference type="RefSeq" id="XP_070865090.1">
    <property type="nucleotide sequence ID" value="XM_071012346.1"/>
</dbReference>
<keyword evidence="2" id="KW-1133">Transmembrane helix</keyword>
<evidence type="ECO:0000256" key="1">
    <source>
        <dbReference type="SAM" id="MobiDB-lite"/>
    </source>
</evidence>
<organism evidence="3 4">
    <name type="scientific">Remersonia thermophila</name>
    <dbReference type="NCBI Taxonomy" id="72144"/>
    <lineage>
        <taxon>Eukaryota</taxon>
        <taxon>Fungi</taxon>
        <taxon>Dikarya</taxon>
        <taxon>Ascomycota</taxon>
        <taxon>Pezizomycotina</taxon>
        <taxon>Sordariomycetes</taxon>
        <taxon>Sordariomycetidae</taxon>
        <taxon>Sordariales</taxon>
        <taxon>Sordariales incertae sedis</taxon>
        <taxon>Remersonia</taxon>
    </lineage>
</organism>
<reference evidence="3 4" key="1">
    <citation type="journal article" date="2024" name="Commun. Biol.">
        <title>Comparative genomic analysis of thermophilic fungi reveals convergent evolutionary adaptations and gene losses.</title>
        <authorList>
            <person name="Steindorff A.S."/>
            <person name="Aguilar-Pontes M.V."/>
            <person name="Robinson A.J."/>
            <person name="Andreopoulos B."/>
            <person name="LaButti K."/>
            <person name="Kuo A."/>
            <person name="Mondo S."/>
            <person name="Riley R."/>
            <person name="Otillar R."/>
            <person name="Haridas S."/>
            <person name="Lipzen A."/>
            <person name="Grimwood J."/>
            <person name="Schmutz J."/>
            <person name="Clum A."/>
            <person name="Reid I.D."/>
            <person name="Moisan M.C."/>
            <person name="Butler G."/>
            <person name="Nguyen T.T.M."/>
            <person name="Dewar K."/>
            <person name="Conant G."/>
            <person name="Drula E."/>
            <person name="Henrissat B."/>
            <person name="Hansel C."/>
            <person name="Singer S."/>
            <person name="Hutchinson M.I."/>
            <person name="de Vries R.P."/>
            <person name="Natvig D.O."/>
            <person name="Powell A.J."/>
            <person name="Tsang A."/>
            <person name="Grigoriev I.V."/>
        </authorList>
    </citation>
    <scope>NUCLEOTIDE SEQUENCE [LARGE SCALE GENOMIC DNA]</scope>
    <source>
        <strain evidence="3 4">ATCC 22073</strain>
    </source>
</reference>